<keyword evidence="2" id="KW-0472">Membrane</keyword>
<dbReference type="AlphaFoldDB" id="A0A8H6ZZ64"/>
<evidence type="ECO:0000256" key="2">
    <source>
        <dbReference type="SAM" id="Phobius"/>
    </source>
</evidence>
<dbReference type="Gene3D" id="2.60.120.260">
    <property type="entry name" value="Galactose-binding domain-like"/>
    <property type="match status" value="1"/>
</dbReference>
<organism evidence="4 5">
    <name type="scientific">Pleurotus ostreatus</name>
    <name type="common">Oyster mushroom</name>
    <name type="synonym">White-rot fungus</name>
    <dbReference type="NCBI Taxonomy" id="5322"/>
    <lineage>
        <taxon>Eukaryota</taxon>
        <taxon>Fungi</taxon>
        <taxon>Dikarya</taxon>
        <taxon>Basidiomycota</taxon>
        <taxon>Agaricomycotina</taxon>
        <taxon>Agaricomycetes</taxon>
        <taxon>Agaricomycetidae</taxon>
        <taxon>Agaricales</taxon>
        <taxon>Pleurotineae</taxon>
        <taxon>Pleurotaceae</taxon>
        <taxon>Pleurotus</taxon>
    </lineage>
</organism>
<feature type="transmembrane region" description="Helical" evidence="2">
    <location>
        <begin position="476"/>
        <end position="493"/>
    </location>
</feature>
<gene>
    <name evidence="4" type="ORF">PC9H_004736</name>
</gene>
<accession>A0A8H6ZZ64</accession>
<proteinExistence type="predicted"/>
<dbReference type="Proteomes" id="UP000623687">
    <property type="component" value="Unassembled WGS sequence"/>
</dbReference>
<feature type="region of interest" description="Disordered" evidence="1">
    <location>
        <begin position="220"/>
        <end position="309"/>
    </location>
</feature>
<dbReference type="GeneID" id="59374554"/>
<evidence type="ECO:0000313" key="4">
    <source>
        <dbReference type="EMBL" id="KAF7432793.1"/>
    </source>
</evidence>
<protein>
    <submittedName>
        <fullName evidence="4">Uncharacterized protein</fullName>
    </submittedName>
</protein>
<feature type="signal peptide" evidence="3">
    <location>
        <begin position="1"/>
        <end position="40"/>
    </location>
</feature>
<keyword evidence="5" id="KW-1185">Reference proteome</keyword>
<name>A0A8H6ZZ64_PLEOS</name>
<dbReference type="EMBL" id="JACETU010000003">
    <property type="protein sequence ID" value="KAF7432793.1"/>
    <property type="molecule type" value="Genomic_DNA"/>
</dbReference>
<dbReference type="RefSeq" id="XP_036632820.1">
    <property type="nucleotide sequence ID" value="XM_036774318.1"/>
</dbReference>
<sequence>MRVVLEAVRSSTINLPPARRPTLVTMRFWLLCICSARALAQAVDDDVHVPVEILAISRTGSDLAELTPLTFNAPETRIGFGDVARRDHIISGLLARQSCPSGYGLCSGGDCCPLGGRCCGAGTCCPSGGWCYGGGCCRSGERGCENNSCCSGGSSCCSGGGCCRSGTYCAVANGRRGCCENGKICSGGGSSGCTSSGYSQCSGEDFCCPTGDICYRDTENRPRCRSPSSGGGGATTTTTTPPPPTTTTRTTEAPPPTTTPPTQAPPPPPPPATTTAPAAPPPPAPTTVRPTTTGVPSGTATSVVPSPTVPLGSSLVDISATDPRISYQGSWQSVDSACNSSSQSRLTTAPYSSFSLDFEGSAVYLSLAANNAWYTVTVGGQTSSFGGSENAISIVPSNCTLSFEQRNLPNRLNTMVVFINGASLGTTTMDDPWSFALEKIVVVAGGSSTTTRTGAAQSTISGILANASPSTFDIPFGYVAAIAAVILSPAFLIL</sequence>
<dbReference type="VEuPathDB" id="FungiDB:PC9H_004736"/>
<keyword evidence="2" id="KW-1133">Transmembrane helix</keyword>
<keyword evidence="2" id="KW-0812">Transmembrane</keyword>
<evidence type="ECO:0000313" key="5">
    <source>
        <dbReference type="Proteomes" id="UP000623687"/>
    </source>
</evidence>
<keyword evidence="3" id="KW-0732">Signal</keyword>
<evidence type="ECO:0000256" key="1">
    <source>
        <dbReference type="SAM" id="MobiDB-lite"/>
    </source>
</evidence>
<feature type="compositionally biased region" description="Pro residues" evidence="1">
    <location>
        <begin position="253"/>
        <end position="285"/>
    </location>
</feature>
<feature type="compositionally biased region" description="Polar residues" evidence="1">
    <location>
        <begin position="294"/>
        <end position="305"/>
    </location>
</feature>
<dbReference type="OrthoDB" id="5358959at2759"/>
<evidence type="ECO:0000256" key="3">
    <source>
        <dbReference type="SAM" id="SignalP"/>
    </source>
</evidence>
<feature type="chain" id="PRO_5034906085" evidence="3">
    <location>
        <begin position="41"/>
        <end position="494"/>
    </location>
</feature>
<reference evidence="4" key="1">
    <citation type="submission" date="2019-07" db="EMBL/GenBank/DDBJ databases">
        <authorList>
            <person name="Palmer J.M."/>
        </authorList>
    </citation>
    <scope>NUCLEOTIDE SEQUENCE</scope>
    <source>
        <strain evidence="4">PC9</strain>
    </source>
</reference>
<comment type="caution">
    <text evidence="4">The sequence shown here is derived from an EMBL/GenBank/DDBJ whole genome shotgun (WGS) entry which is preliminary data.</text>
</comment>